<dbReference type="Pfam" id="PF12833">
    <property type="entry name" value="HTH_18"/>
    <property type="match status" value="1"/>
</dbReference>
<dbReference type="SUPFAM" id="SSF46689">
    <property type="entry name" value="Homeodomain-like"/>
    <property type="match status" value="2"/>
</dbReference>
<dbReference type="InterPro" id="IPR018060">
    <property type="entry name" value="HTH_AraC"/>
</dbReference>
<proteinExistence type="predicted"/>
<protein>
    <submittedName>
        <fullName evidence="5">Transcriptional regulator, AraC family</fullName>
    </submittedName>
</protein>
<accession>A0A0K1PP77</accession>
<keyword evidence="1" id="KW-0805">Transcription regulation</keyword>
<dbReference type="InterPro" id="IPR020449">
    <property type="entry name" value="Tscrpt_reg_AraC-type_HTH"/>
</dbReference>
<reference evidence="5 6" key="1">
    <citation type="submission" date="2015-08" db="EMBL/GenBank/DDBJ databases">
        <authorList>
            <person name="Babu N.S."/>
            <person name="Beckwith C.J."/>
            <person name="Beseler K.G."/>
            <person name="Brison A."/>
            <person name="Carone J.V."/>
            <person name="Caskin T.P."/>
            <person name="Diamond M."/>
            <person name="Durham M.E."/>
            <person name="Foxe J.M."/>
            <person name="Go M."/>
            <person name="Henderson B.A."/>
            <person name="Jones I.B."/>
            <person name="McGettigan J.A."/>
            <person name="Micheletti S.J."/>
            <person name="Nasrallah M.E."/>
            <person name="Ortiz D."/>
            <person name="Piller C.R."/>
            <person name="Privatt S.R."/>
            <person name="Schneider S.L."/>
            <person name="Sharp S."/>
            <person name="Smith T.C."/>
            <person name="Stanton J.D."/>
            <person name="Ullery H.E."/>
            <person name="Wilson R.J."/>
            <person name="Serrano M.G."/>
            <person name="Buck G."/>
            <person name="Lee V."/>
            <person name="Wang Y."/>
            <person name="Carvalho R."/>
            <person name="Voegtly L."/>
            <person name="Shi R."/>
            <person name="Duckworth R."/>
            <person name="Johnson A."/>
            <person name="Loviza R."/>
            <person name="Walstead R."/>
            <person name="Shah Z."/>
            <person name="Kiflezghi M."/>
            <person name="Wade K."/>
            <person name="Ball S.L."/>
            <person name="Bradley K.W."/>
            <person name="Asai D.J."/>
            <person name="Bowman C.A."/>
            <person name="Russell D.A."/>
            <person name="Pope W.H."/>
            <person name="Jacobs-Sera D."/>
            <person name="Hendrix R.W."/>
            <person name="Hatfull G.F."/>
        </authorList>
    </citation>
    <scope>NUCLEOTIDE SEQUENCE [LARGE SCALE GENOMIC DNA]</scope>
    <source>
        <strain evidence="5 6">DSM 27648</strain>
    </source>
</reference>
<evidence type="ECO:0000259" key="4">
    <source>
        <dbReference type="PROSITE" id="PS01124"/>
    </source>
</evidence>
<dbReference type="Gene3D" id="1.10.10.60">
    <property type="entry name" value="Homeodomain-like"/>
    <property type="match status" value="2"/>
</dbReference>
<dbReference type="AlphaFoldDB" id="A0A0K1PP77"/>
<dbReference type="PRINTS" id="PR00032">
    <property type="entry name" value="HTHARAC"/>
</dbReference>
<feature type="domain" description="HTH araC/xylS-type" evidence="4">
    <location>
        <begin position="12"/>
        <end position="114"/>
    </location>
</feature>
<dbReference type="GO" id="GO:0043565">
    <property type="term" value="F:sequence-specific DNA binding"/>
    <property type="evidence" value="ECO:0007669"/>
    <property type="project" value="InterPro"/>
</dbReference>
<dbReference type="PROSITE" id="PS00041">
    <property type="entry name" value="HTH_ARAC_FAMILY_1"/>
    <property type="match status" value="2"/>
</dbReference>
<dbReference type="KEGG" id="llu:AKJ09_01588"/>
<dbReference type="PROSITE" id="PS01124">
    <property type="entry name" value="HTH_ARAC_FAMILY_2"/>
    <property type="match status" value="1"/>
</dbReference>
<dbReference type="STRING" id="1391654.AKJ09_01588"/>
<organism evidence="5 6">
    <name type="scientific">Labilithrix luteola</name>
    <dbReference type="NCBI Taxonomy" id="1391654"/>
    <lineage>
        <taxon>Bacteria</taxon>
        <taxon>Pseudomonadati</taxon>
        <taxon>Myxococcota</taxon>
        <taxon>Polyangia</taxon>
        <taxon>Polyangiales</taxon>
        <taxon>Labilitrichaceae</taxon>
        <taxon>Labilithrix</taxon>
    </lineage>
</organism>
<dbReference type="SMART" id="SM00342">
    <property type="entry name" value="HTH_ARAC"/>
    <property type="match status" value="1"/>
</dbReference>
<evidence type="ECO:0000256" key="1">
    <source>
        <dbReference type="ARBA" id="ARBA00023015"/>
    </source>
</evidence>
<dbReference type="InterPro" id="IPR009057">
    <property type="entry name" value="Homeodomain-like_sf"/>
</dbReference>
<keyword evidence="2" id="KW-0238">DNA-binding</keyword>
<evidence type="ECO:0000313" key="6">
    <source>
        <dbReference type="Proteomes" id="UP000064967"/>
    </source>
</evidence>
<dbReference type="PANTHER" id="PTHR46796">
    <property type="entry name" value="HTH-TYPE TRANSCRIPTIONAL ACTIVATOR RHAS-RELATED"/>
    <property type="match status" value="1"/>
</dbReference>
<evidence type="ECO:0000256" key="3">
    <source>
        <dbReference type="ARBA" id="ARBA00023163"/>
    </source>
</evidence>
<dbReference type="GO" id="GO:0003700">
    <property type="term" value="F:DNA-binding transcription factor activity"/>
    <property type="evidence" value="ECO:0007669"/>
    <property type="project" value="InterPro"/>
</dbReference>
<dbReference type="PATRIC" id="fig|1391654.3.peg.1603"/>
<keyword evidence="6" id="KW-1185">Reference proteome</keyword>
<evidence type="ECO:0000256" key="2">
    <source>
        <dbReference type="ARBA" id="ARBA00023125"/>
    </source>
</evidence>
<dbReference type="InterPro" id="IPR018062">
    <property type="entry name" value="HTH_AraC-typ_CS"/>
</dbReference>
<sequence>MLWRMVLDSGTFRRLCLARDMLAEMGEVPLSIPDVAREIGISPFHFIRRFDALFGATPHQYRTQLRIDRAKELLACGQYSVTEVCMEVGFSSLGSFSDLFARRVGETPSAYRRRARSLVQVPTTMARALAPGCLSLMLHLPASAFRAFRNFREA</sequence>
<dbReference type="Proteomes" id="UP000064967">
    <property type="component" value="Chromosome"/>
</dbReference>
<gene>
    <name evidence="5" type="ORF">AKJ09_01588</name>
</gene>
<name>A0A0K1PP77_9BACT</name>
<dbReference type="InterPro" id="IPR050204">
    <property type="entry name" value="AraC_XylS_family_regulators"/>
</dbReference>
<keyword evidence="3" id="KW-0804">Transcription</keyword>
<dbReference type="PANTHER" id="PTHR46796:SF12">
    <property type="entry name" value="HTH-TYPE DNA-BINDING TRANSCRIPTIONAL ACTIVATOR EUTR"/>
    <property type="match status" value="1"/>
</dbReference>
<dbReference type="EMBL" id="CP012333">
    <property type="protein sequence ID" value="AKU94924.1"/>
    <property type="molecule type" value="Genomic_DNA"/>
</dbReference>
<evidence type="ECO:0000313" key="5">
    <source>
        <dbReference type="EMBL" id="AKU94924.1"/>
    </source>
</evidence>